<feature type="signal peptide" evidence="1">
    <location>
        <begin position="1"/>
        <end position="20"/>
    </location>
</feature>
<protein>
    <submittedName>
        <fullName evidence="3">DUF2147 domain-containing protein</fullName>
    </submittedName>
</protein>
<feature type="domain" description="DUF2147" evidence="2">
    <location>
        <begin position="25"/>
        <end position="130"/>
    </location>
</feature>
<reference evidence="3 4" key="1">
    <citation type="submission" date="2019-05" db="EMBL/GenBank/DDBJ databases">
        <title>Ruegeria sp. nov., isolated from tidal flat.</title>
        <authorList>
            <person name="Kim W."/>
        </authorList>
    </citation>
    <scope>NUCLEOTIDE SEQUENCE [LARGE SCALE GENOMIC DNA]</scope>
    <source>
        <strain evidence="3 4">CAU 1488</strain>
    </source>
</reference>
<keyword evidence="1" id="KW-0732">Signal</keyword>
<keyword evidence="4" id="KW-1185">Reference proteome</keyword>
<evidence type="ECO:0000256" key="1">
    <source>
        <dbReference type="SAM" id="SignalP"/>
    </source>
</evidence>
<gene>
    <name evidence="3" type="ORF">FGK63_10605</name>
</gene>
<dbReference type="RefSeq" id="WP_138841958.1">
    <property type="nucleotide sequence ID" value="NZ_VCPD01000003.1"/>
</dbReference>
<evidence type="ECO:0000313" key="3">
    <source>
        <dbReference type="EMBL" id="TMV07898.1"/>
    </source>
</evidence>
<name>A0ABY2WZA2_9RHOB</name>
<accession>A0ABY2WZA2</accession>
<dbReference type="Gene3D" id="2.40.128.520">
    <property type="match status" value="1"/>
</dbReference>
<dbReference type="InterPro" id="IPR019223">
    <property type="entry name" value="DUF2147"/>
</dbReference>
<organism evidence="3 4">
    <name type="scientific">Ruegeria sediminis</name>
    <dbReference type="NCBI Taxonomy" id="2583820"/>
    <lineage>
        <taxon>Bacteria</taxon>
        <taxon>Pseudomonadati</taxon>
        <taxon>Pseudomonadota</taxon>
        <taxon>Alphaproteobacteria</taxon>
        <taxon>Rhodobacterales</taxon>
        <taxon>Roseobacteraceae</taxon>
        <taxon>Ruegeria</taxon>
    </lineage>
</organism>
<evidence type="ECO:0000313" key="4">
    <source>
        <dbReference type="Proteomes" id="UP001193035"/>
    </source>
</evidence>
<sequence>MKKLILASALGLGLAGGALADPVEGLWKTAEGDEGGYLHVTIAPCGSAICGTIDNAFDAAGDESLDYEHLGKQIIWDMIPEGDGTYDKGKIWAPDSDKTYRSKMSLDGNALTVEGCVVGGLICRGQVWTRLE</sequence>
<dbReference type="PANTHER" id="PTHR36919:SF2">
    <property type="entry name" value="BLL6627 PROTEIN"/>
    <property type="match status" value="1"/>
</dbReference>
<dbReference type="Proteomes" id="UP001193035">
    <property type="component" value="Unassembled WGS sequence"/>
</dbReference>
<evidence type="ECO:0000259" key="2">
    <source>
        <dbReference type="Pfam" id="PF09917"/>
    </source>
</evidence>
<dbReference type="PANTHER" id="PTHR36919">
    <property type="entry name" value="BLR1215 PROTEIN"/>
    <property type="match status" value="1"/>
</dbReference>
<dbReference type="EMBL" id="VCPD01000003">
    <property type="protein sequence ID" value="TMV07898.1"/>
    <property type="molecule type" value="Genomic_DNA"/>
</dbReference>
<feature type="chain" id="PRO_5046524862" evidence="1">
    <location>
        <begin position="21"/>
        <end position="132"/>
    </location>
</feature>
<comment type="caution">
    <text evidence="3">The sequence shown here is derived from an EMBL/GenBank/DDBJ whole genome shotgun (WGS) entry which is preliminary data.</text>
</comment>
<proteinExistence type="predicted"/>
<dbReference type="Pfam" id="PF09917">
    <property type="entry name" value="DUF2147"/>
    <property type="match status" value="1"/>
</dbReference>